<feature type="compositionally biased region" description="Polar residues" evidence="1">
    <location>
        <begin position="124"/>
        <end position="133"/>
    </location>
</feature>
<evidence type="ECO:0000256" key="2">
    <source>
        <dbReference type="SAM" id="SignalP"/>
    </source>
</evidence>
<dbReference type="EMBL" id="JAIXMP010000001">
    <property type="protein sequence ID" value="KAI9278338.1"/>
    <property type="molecule type" value="Genomic_DNA"/>
</dbReference>
<protein>
    <submittedName>
        <fullName evidence="3">Uncharacterized protein</fullName>
    </submittedName>
</protein>
<feature type="region of interest" description="Disordered" evidence="1">
    <location>
        <begin position="72"/>
        <end position="135"/>
    </location>
</feature>
<reference evidence="3" key="2">
    <citation type="submission" date="2023-02" db="EMBL/GenBank/DDBJ databases">
        <authorList>
            <consortium name="DOE Joint Genome Institute"/>
            <person name="Mondo S.J."/>
            <person name="Chang Y."/>
            <person name="Wang Y."/>
            <person name="Ahrendt S."/>
            <person name="Andreopoulos W."/>
            <person name="Barry K."/>
            <person name="Beard J."/>
            <person name="Benny G.L."/>
            <person name="Blankenship S."/>
            <person name="Bonito G."/>
            <person name="Cuomo C."/>
            <person name="Desiro A."/>
            <person name="Gervers K.A."/>
            <person name="Hundley H."/>
            <person name="Kuo A."/>
            <person name="LaButti K."/>
            <person name="Lang B.F."/>
            <person name="Lipzen A."/>
            <person name="O'Donnell K."/>
            <person name="Pangilinan J."/>
            <person name="Reynolds N."/>
            <person name="Sandor L."/>
            <person name="Smith M.W."/>
            <person name="Tsang A."/>
            <person name="Grigoriev I.V."/>
            <person name="Stajich J.E."/>
            <person name="Spatafora J.W."/>
        </authorList>
    </citation>
    <scope>NUCLEOTIDE SEQUENCE</scope>
    <source>
        <strain evidence="3">RSA 2281</strain>
    </source>
</reference>
<feature type="signal peptide" evidence="2">
    <location>
        <begin position="1"/>
        <end position="20"/>
    </location>
</feature>
<evidence type="ECO:0000313" key="4">
    <source>
        <dbReference type="Proteomes" id="UP001209540"/>
    </source>
</evidence>
<feature type="chain" id="PRO_5041924308" evidence="2">
    <location>
        <begin position="21"/>
        <end position="167"/>
    </location>
</feature>
<keyword evidence="4" id="KW-1185">Reference proteome</keyword>
<comment type="caution">
    <text evidence="3">The sequence shown here is derived from an EMBL/GenBank/DDBJ whole genome shotgun (WGS) entry which is preliminary data.</text>
</comment>
<dbReference type="Proteomes" id="UP001209540">
    <property type="component" value="Unassembled WGS sequence"/>
</dbReference>
<sequence length="167" mass="19202">MKNIAFILIFILLLAIFTQAQLVYDEESGTFKPSANNKDHRDAITKKETAKTEIETTRESATAIGIRYSFSSDNAPTVIEPSSPPQYDDQPLNQQDHARQHHQEPFYKKSSEFASSPRPPLPTPQNHYSQQQQPRRERNLLNLVRSGNFNKIGPNRYFIEITIMNKI</sequence>
<gene>
    <name evidence="3" type="ORF">BDA99DRAFT_553986</name>
</gene>
<evidence type="ECO:0000313" key="3">
    <source>
        <dbReference type="EMBL" id="KAI9278338.1"/>
    </source>
</evidence>
<name>A0AAD5PKI3_9FUNG</name>
<proteinExistence type="predicted"/>
<accession>A0AAD5PKI3</accession>
<organism evidence="3 4">
    <name type="scientific">Phascolomyces articulosus</name>
    <dbReference type="NCBI Taxonomy" id="60185"/>
    <lineage>
        <taxon>Eukaryota</taxon>
        <taxon>Fungi</taxon>
        <taxon>Fungi incertae sedis</taxon>
        <taxon>Mucoromycota</taxon>
        <taxon>Mucoromycotina</taxon>
        <taxon>Mucoromycetes</taxon>
        <taxon>Mucorales</taxon>
        <taxon>Lichtheimiaceae</taxon>
        <taxon>Phascolomyces</taxon>
    </lineage>
</organism>
<dbReference type="AlphaFoldDB" id="A0AAD5PKI3"/>
<keyword evidence="2" id="KW-0732">Signal</keyword>
<evidence type="ECO:0000256" key="1">
    <source>
        <dbReference type="SAM" id="MobiDB-lite"/>
    </source>
</evidence>
<reference evidence="3" key="1">
    <citation type="journal article" date="2022" name="IScience">
        <title>Evolution of zygomycete secretomes and the origins of terrestrial fungal ecologies.</title>
        <authorList>
            <person name="Chang Y."/>
            <person name="Wang Y."/>
            <person name="Mondo S."/>
            <person name="Ahrendt S."/>
            <person name="Andreopoulos W."/>
            <person name="Barry K."/>
            <person name="Beard J."/>
            <person name="Benny G.L."/>
            <person name="Blankenship S."/>
            <person name="Bonito G."/>
            <person name="Cuomo C."/>
            <person name="Desiro A."/>
            <person name="Gervers K.A."/>
            <person name="Hundley H."/>
            <person name="Kuo A."/>
            <person name="LaButti K."/>
            <person name="Lang B.F."/>
            <person name="Lipzen A."/>
            <person name="O'Donnell K."/>
            <person name="Pangilinan J."/>
            <person name="Reynolds N."/>
            <person name="Sandor L."/>
            <person name="Smith M.E."/>
            <person name="Tsang A."/>
            <person name="Grigoriev I.V."/>
            <person name="Stajich J.E."/>
            <person name="Spatafora J.W."/>
        </authorList>
    </citation>
    <scope>NUCLEOTIDE SEQUENCE</scope>
    <source>
        <strain evidence="3">RSA 2281</strain>
    </source>
</reference>
<feature type="compositionally biased region" description="Basic and acidic residues" evidence="1">
    <location>
        <begin position="96"/>
        <end position="111"/>
    </location>
</feature>